<dbReference type="InterPro" id="IPR005162">
    <property type="entry name" value="Retrotrans_gag_dom"/>
</dbReference>
<proteinExistence type="predicted"/>
<comment type="caution">
    <text evidence="3">The sequence shown here is derived from an EMBL/GenBank/DDBJ whole genome shotgun (WGS) entry which is preliminary data.</text>
</comment>
<sequence>MELECAKLRGYDQGFGANKNVEGVNKNVEGVNGGENIRNVLVNSNRVGYAYKEFLACNPKEYDGKGGAVVLTIWIEKMKFVQDMSGRCDQKVKYTAGLFVGKALTWWNSQIRTISQEVIVSMSWNKFKFMMIEEFCPSHEMQNLETKFWNHAIVGAGHSAYTDRFHELARLVPHLVTLESRKIERYMYGLALQIRGMVATTEPKTMQKAVQIFARIELSDLGFRYAIEIASGQLVEIDKDHVFDIDLIPFGYGSFDVIIVRIPLLDDKVLRVSRERPKEKARLLMSAKDSDKNQEEIVVVRNFSAVFSDDLSRLPPLWEIEFQIELIPRAVPVARPYLDKFVIVFIDDILIYSKTREEHVEHLRLVLELLNKEKLYAKFSKCEFGLREVQFLGHVINGDGIHVDPSKIEAVKNWKAPRTPSKVHLFLGLAGYYRSDYDCEICYHHGKANVVADALSRKERVKPKRVRAMNMTLQSSIKDMILAAQKEAVKSAGLQKGLAEMIEQRRSSINVMPLSTYLNLGLGELAHTKLTVELADRTVKYPKGIAENVLVGIGKFVFLLDFIIIDMSEDIKVPLILERPFLSTARVKIDVYKRKITLRVGEERIIFTSVKPASSLIKRVYMLSLREIMELDLEARLMGETLVLNRSLDPFFEDYIELNDLNEPFELRRNQGDDLMPTIKEGEVIEEFITRDDELDVGINDYPSYYDYDEKIHI</sequence>
<protein>
    <submittedName>
        <fullName evidence="3">Reverse transcriptase domain-containing protein</fullName>
    </submittedName>
</protein>
<accession>A0A6L2JPH3</accession>
<dbReference type="Pfam" id="PF00078">
    <property type="entry name" value="RVT_1"/>
    <property type="match status" value="1"/>
</dbReference>
<dbReference type="InterPro" id="IPR021109">
    <property type="entry name" value="Peptidase_aspartic_dom_sf"/>
</dbReference>
<gene>
    <name evidence="3" type="ORF">Tci_009532</name>
</gene>
<keyword evidence="3" id="KW-0808">Transferase</keyword>
<dbReference type="Pfam" id="PF03732">
    <property type="entry name" value="Retrotrans_gag"/>
    <property type="match status" value="1"/>
</dbReference>
<reference evidence="3" key="1">
    <citation type="journal article" date="2019" name="Sci. Rep.">
        <title>Draft genome of Tanacetum cinerariifolium, the natural source of mosquito coil.</title>
        <authorList>
            <person name="Yamashiro T."/>
            <person name="Shiraishi A."/>
            <person name="Satake H."/>
            <person name="Nakayama K."/>
        </authorList>
    </citation>
    <scope>NUCLEOTIDE SEQUENCE</scope>
</reference>
<dbReference type="CDD" id="cd01647">
    <property type="entry name" value="RT_LTR"/>
    <property type="match status" value="1"/>
</dbReference>
<dbReference type="InterPro" id="IPR000477">
    <property type="entry name" value="RT_dom"/>
</dbReference>
<evidence type="ECO:0000259" key="2">
    <source>
        <dbReference type="Pfam" id="PF03732"/>
    </source>
</evidence>
<feature type="domain" description="Retrotransposon gag" evidence="2">
    <location>
        <begin position="98"/>
        <end position="190"/>
    </location>
</feature>
<evidence type="ECO:0000313" key="3">
    <source>
        <dbReference type="EMBL" id="GEU37554.1"/>
    </source>
</evidence>
<dbReference type="AlphaFoldDB" id="A0A6L2JPH3"/>
<keyword evidence="3" id="KW-0695">RNA-directed DNA polymerase</keyword>
<dbReference type="CDD" id="cd00303">
    <property type="entry name" value="retropepsin_like"/>
    <property type="match status" value="1"/>
</dbReference>
<dbReference type="PANTHER" id="PTHR33067:SF31">
    <property type="entry name" value="RNA-DIRECTED DNA POLYMERASE"/>
    <property type="match status" value="1"/>
</dbReference>
<dbReference type="InterPro" id="IPR043502">
    <property type="entry name" value="DNA/RNA_pol_sf"/>
</dbReference>
<dbReference type="EMBL" id="BKCJ010000944">
    <property type="protein sequence ID" value="GEU37554.1"/>
    <property type="molecule type" value="Genomic_DNA"/>
</dbReference>
<dbReference type="SUPFAM" id="SSF56672">
    <property type="entry name" value="DNA/RNA polymerases"/>
    <property type="match status" value="1"/>
</dbReference>
<dbReference type="Gene3D" id="2.40.70.10">
    <property type="entry name" value="Acid Proteases"/>
    <property type="match status" value="1"/>
</dbReference>
<name>A0A6L2JPH3_TANCI</name>
<evidence type="ECO:0000259" key="1">
    <source>
        <dbReference type="Pfam" id="PF00078"/>
    </source>
</evidence>
<dbReference type="PANTHER" id="PTHR33067">
    <property type="entry name" value="RNA-DIRECTED DNA POLYMERASE-RELATED"/>
    <property type="match status" value="1"/>
</dbReference>
<feature type="domain" description="Reverse transcriptase" evidence="1">
    <location>
        <begin position="338"/>
        <end position="396"/>
    </location>
</feature>
<keyword evidence="3" id="KW-0548">Nucleotidyltransferase</keyword>
<organism evidence="3">
    <name type="scientific">Tanacetum cinerariifolium</name>
    <name type="common">Dalmatian daisy</name>
    <name type="synonym">Chrysanthemum cinerariifolium</name>
    <dbReference type="NCBI Taxonomy" id="118510"/>
    <lineage>
        <taxon>Eukaryota</taxon>
        <taxon>Viridiplantae</taxon>
        <taxon>Streptophyta</taxon>
        <taxon>Embryophyta</taxon>
        <taxon>Tracheophyta</taxon>
        <taxon>Spermatophyta</taxon>
        <taxon>Magnoliopsida</taxon>
        <taxon>eudicotyledons</taxon>
        <taxon>Gunneridae</taxon>
        <taxon>Pentapetalae</taxon>
        <taxon>asterids</taxon>
        <taxon>campanulids</taxon>
        <taxon>Asterales</taxon>
        <taxon>Asteraceae</taxon>
        <taxon>Asteroideae</taxon>
        <taxon>Anthemideae</taxon>
        <taxon>Anthemidinae</taxon>
        <taxon>Tanacetum</taxon>
    </lineage>
</organism>
<dbReference type="Gene3D" id="3.30.70.270">
    <property type="match status" value="2"/>
</dbReference>
<dbReference type="InterPro" id="IPR043128">
    <property type="entry name" value="Rev_trsase/Diguanyl_cyclase"/>
</dbReference>
<dbReference type="GO" id="GO:0003964">
    <property type="term" value="F:RNA-directed DNA polymerase activity"/>
    <property type="evidence" value="ECO:0007669"/>
    <property type="project" value="UniProtKB-KW"/>
</dbReference>